<dbReference type="Proteomes" id="UP000676336">
    <property type="component" value="Unassembled WGS sequence"/>
</dbReference>
<evidence type="ECO:0000259" key="2">
    <source>
        <dbReference type="Pfam" id="PF00326"/>
    </source>
</evidence>
<dbReference type="AlphaFoldDB" id="A0A8S2XMQ8"/>
<accession>A0A8S2XMQ8</accession>
<evidence type="ECO:0000313" key="4">
    <source>
        <dbReference type="Proteomes" id="UP000676336"/>
    </source>
</evidence>
<feature type="domain" description="Peptidase S9 prolyl oligopeptidase catalytic" evidence="2">
    <location>
        <begin position="28"/>
        <end position="78"/>
    </location>
</feature>
<dbReference type="EMBL" id="CAJOBI010083223">
    <property type="protein sequence ID" value="CAF4506930.1"/>
    <property type="molecule type" value="Genomic_DNA"/>
</dbReference>
<protein>
    <recommendedName>
        <fullName evidence="2">Peptidase S9 prolyl oligopeptidase catalytic domain-containing protein</fullName>
    </recommendedName>
</protein>
<reference evidence="3" key="1">
    <citation type="submission" date="2021-02" db="EMBL/GenBank/DDBJ databases">
        <authorList>
            <person name="Nowell W R."/>
        </authorList>
    </citation>
    <scope>NUCLEOTIDE SEQUENCE</scope>
</reference>
<dbReference type="PANTHER" id="PTHR42776:SF27">
    <property type="entry name" value="DIPEPTIDYL PEPTIDASE FAMILY MEMBER 6"/>
    <property type="match status" value="1"/>
</dbReference>
<sequence length="80" mass="8667">PLIVLIHGGPGPASANSFTADWYTWAPLAASEGWLVLEPNYRGSFGYGDQFHNEVFLQPLSRPGRDILLGVDQLVNDGIA</sequence>
<feature type="non-terminal residue" evidence="3">
    <location>
        <position position="80"/>
    </location>
</feature>
<comment type="caution">
    <text evidence="3">The sequence shown here is derived from an EMBL/GenBank/DDBJ whole genome shotgun (WGS) entry which is preliminary data.</text>
</comment>
<feature type="non-terminal residue" evidence="3">
    <location>
        <position position="1"/>
    </location>
</feature>
<dbReference type="InterPro" id="IPR001375">
    <property type="entry name" value="Peptidase_S9_cat"/>
</dbReference>
<evidence type="ECO:0000313" key="3">
    <source>
        <dbReference type="EMBL" id="CAF4506930.1"/>
    </source>
</evidence>
<dbReference type="PANTHER" id="PTHR42776">
    <property type="entry name" value="SERINE PEPTIDASE S9 FAMILY MEMBER"/>
    <property type="match status" value="1"/>
</dbReference>
<dbReference type="InterPro" id="IPR029058">
    <property type="entry name" value="AB_hydrolase_fold"/>
</dbReference>
<gene>
    <name evidence="3" type="ORF">SMN809_LOCUS35173</name>
</gene>
<dbReference type="Pfam" id="PF00326">
    <property type="entry name" value="Peptidase_S9"/>
    <property type="match status" value="1"/>
</dbReference>
<organism evidence="3 4">
    <name type="scientific">Rotaria magnacalcarata</name>
    <dbReference type="NCBI Taxonomy" id="392030"/>
    <lineage>
        <taxon>Eukaryota</taxon>
        <taxon>Metazoa</taxon>
        <taxon>Spiralia</taxon>
        <taxon>Gnathifera</taxon>
        <taxon>Rotifera</taxon>
        <taxon>Eurotatoria</taxon>
        <taxon>Bdelloidea</taxon>
        <taxon>Philodinida</taxon>
        <taxon>Philodinidae</taxon>
        <taxon>Rotaria</taxon>
    </lineage>
</organism>
<keyword evidence="1" id="KW-0378">Hydrolase</keyword>
<dbReference type="Gene3D" id="3.40.50.1820">
    <property type="entry name" value="alpha/beta hydrolase"/>
    <property type="match status" value="1"/>
</dbReference>
<evidence type="ECO:0000256" key="1">
    <source>
        <dbReference type="ARBA" id="ARBA00022801"/>
    </source>
</evidence>
<dbReference type="SUPFAM" id="SSF53474">
    <property type="entry name" value="alpha/beta-Hydrolases"/>
    <property type="match status" value="1"/>
</dbReference>
<dbReference type="GO" id="GO:0006508">
    <property type="term" value="P:proteolysis"/>
    <property type="evidence" value="ECO:0007669"/>
    <property type="project" value="InterPro"/>
</dbReference>
<proteinExistence type="predicted"/>
<name>A0A8S2XMQ8_9BILA</name>
<dbReference type="GO" id="GO:0004252">
    <property type="term" value="F:serine-type endopeptidase activity"/>
    <property type="evidence" value="ECO:0007669"/>
    <property type="project" value="TreeGrafter"/>
</dbReference>